<dbReference type="Proteomes" id="UP000010998">
    <property type="component" value="Chromosome"/>
</dbReference>
<sequence>MKVSLILAPYDSGHYHGGMGQGPDALISGGLVDALTLAGHDVTVEDIGRVGDGQEREIATGFAVCNAVSGEVRMARDRGRFPIVLAGNCLTSAGAVAGEGADAIIWADQHGDLNTPETSVYGFLDGMALSTVLGLCWRPMAAAIPGFRPIDPARCVLVNARDLDPAEEELLETLPVIRTECPGVAQATEKLKAAGANSVHMHLDLDVHDPKALQANRYVTSGGPNPEQLRDAACAMALAVPVVGITVSAYDPAFDAQADVPPLVGQLLNDLLATIEGR</sequence>
<name>L0KFF3_MESAW</name>
<dbReference type="GO" id="GO:0030145">
    <property type="term" value="F:manganese ion binding"/>
    <property type="evidence" value="ECO:0007669"/>
    <property type="project" value="TreeGrafter"/>
</dbReference>
<dbReference type="CDD" id="cd09999">
    <property type="entry name" value="Arginase-like_1"/>
    <property type="match status" value="1"/>
</dbReference>
<evidence type="ECO:0000313" key="6">
    <source>
        <dbReference type="Proteomes" id="UP000010998"/>
    </source>
</evidence>
<evidence type="ECO:0000256" key="4">
    <source>
        <dbReference type="PROSITE-ProRule" id="PRU00742"/>
    </source>
</evidence>
<dbReference type="PANTHER" id="PTHR43782">
    <property type="entry name" value="ARGINASE"/>
    <property type="match status" value="1"/>
</dbReference>
<dbReference type="Gene3D" id="3.40.800.10">
    <property type="entry name" value="Ureohydrolase domain"/>
    <property type="match status" value="1"/>
</dbReference>
<dbReference type="InterPro" id="IPR006035">
    <property type="entry name" value="Ureohydrolase"/>
</dbReference>
<evidence type="ECO:0000256" key="2">
    <source>
        <dbReference type="ARBA" id="ARBA00022801"/>
    </source>
</evidence>
<dbReference type="GO" id="GO:0005829">
    <property type="term" value="C:cytosol"/>
    <property type="evidence" value="ECO:0007669"/>
    <property type="project" value="TreeGrafter"/>
</dbReference>
<dbReference type="OrthoDB" id="9788689at2"/>
<reference evidence="6" key="1">
    <citation type="submission" date="2012-02" db="EMBL/GenBank/DDBJ databases">
        <title>Complete sequence of Mesorhizobium australicum WSM2073.</title>
        <authorList>
            <person name="Lucas S."/>
            <person name="Han J."/>
            <person name="Lapidus A."/>
            <person name="Cheng J.-F."/>
            <person name="Goodwin L."/>
            <person name="Pitluck S."/>
            <person name="Peters L."/>
            <person name="Gu W."/>
            <person name="Detter J.C."/>
            <person name="Han C."/>
            <person name="Tapia R."/>
            <person name="Land M."/>
            <person name="Hauser L."/>
            <person name="Kyrpides N."/>
            <person name="Ivanova N."/>
            <person name="Pagani I."/>
            <person name="Reeve W.G."/>
            <person name="Howieson J.G."/>
            <person name="Tiwari R.P."/>
            <person name="O'Hara G.W."/>
            <person name="Atkins C.A."/>
            <person name="Ronson C.W."/>
            <person name="Nandasena K.G."/>
            <person name="Woyke T."/>
        </authorList>
    </citation>
    <scope>NUCLEOTIDE SEQUENCE [LARGE SCALE GENOMIC DNA]</scope>
    <source>
        <strain evidence="6">LMG 24608 / HAMBI 3006 / WSM2073</strain>
    </source>
</reference>
<gene>
    <name evidence="5" type="ordered locus">Mesau_00626</name>
</gene>
<dbReference type="PANTHER" id="PTHR43782:SF3">
    <property type="entry name" value="ARGINASE"/>
    <property type="match status" value="1"/>
</dbReference>
<dbReference type="EMBL" id="CP003358">
    <property type="protein sequence ID" value="AGB43114.1"/>
    <property type="molecule type" value="Genomic_DNA"/>
</dbReference>
<keyword evidence="6" id="KW-1185">Reference proteome</keyword>
<dbReference type="InterPro" id="IPR023696">
    <property type="entry name" value="Ureohydrolase_dom_sf"/>
</dbReference>
<organism evidence="5 6">
    <name type="scientific">Mesorhizobium australicum (strain HAMBI 3006 / LMG 24608 / WSM2073)</name>
    <dbReference type="NCBI Taxonomy" id="754035"/>
    <lineage>
        <taxon>Bacteria</taxon>
        <taxon>Pseudomonadati</taxon>
        <taxon>Pseudomonadota</taxon>
        <taxon>Alphaproteobacteria</taxon>
        <taxon>Hyphomicrobiales</taxon>
        <taxon>Phyllobacteriaceae</taxon>
        <taxon>Mesorhizobium</taxon>
    </lineage>
</organism>
<dbReference type="KEGG" id="mam:Mesau_00626"/>
<keyword evidence="1" id="KW-0479">Metal-binding</keyword>
<dbReference type="GO" id="GO:0004053">
    <property type="term" value="F:arginase activity"/>
    <property type="evidence" value="ECO:0007669"/>
    <property type="project" value="TreeGrafter"/>
</dbReference>
<dbReference type="Pfam" id="PF00491">
    <property type="entry name" value="Arginase"/>
    <property type="match status" value="1"/>
</dbReference>
<protein>
    <submittedName>
        <fullName evidence="5">Arginase family hydrolase, arginase/agmainase/formiminoglutamate hydrolase</fullName>
    </submittedName>
</protein>
<dbReference type="HOGENOM" id="CLU_079447_0_0_5"/>
<dbReference type="RefSeq" id="WP_015314586.1">
    <property type="nucleotide sequence ID" value="NC_019973.1"/>
</dbReference>
<dbReference type="PROSITE" id="PS51409">
    <property type="entry name" value="ARGINASE_2"/>
    <property type="match status" value="1"/>
</dbReference>
<comment type="similarity">
    <text evidence="4">Belongs to the arginase family.</text>
</comment>
<dbReference type="eggNOG" id="COG0010">
    <property type="taxonomic scope" value="Bacteria"/>
</dbReference>
<evidence type="ECO:0000256" key="3">
    <source>
        <dbReference type="ARBA" id="ARBA00023211"/>
    </source>
</evidence>
<dbReference type="AlphaFoldDB" id="L0KFF3"/>
<dbReference type="GeneID" id="90988159"/>
<keyword evidence="2 5" id="KW-0378">Hydrolase</keyword>
<evidence type="ECO:0000256" key="1">
    <source>
        <dbReference type="ARBA" id="ARBA00022723"/>
    </source>
</evidence>
<dbReference type="STRING" id="754035.Mesau_00626"/>
<dbReference type="SUPFAM" id="SSF52768">
    <property type="entry name" value="Arginase/deacetylase"/>
    <property type="match status" value="1"/>
</dbReference>
<evidence type="ECO:0000313" key="5">
    <source>
        <dbReference type="EMBL" id="AGB43114.1"/>
    </source>
</evidence>
<proteinExistence type="inferred from homology"/>
<accession>L0KFF3</accession>
<keyword evidence="3" id="KW-0464">Manganese</keyword>